<keyword evidence="2" id="KW-1185">Reference proteome</keyword>
<dbReference type="PROSITE" id="PS51257">
    <property type="entry name" value="PROKAR_LIPOPROTEIN"/>
    <property type="match status" value="1"/>
</dbReference>
<evidence type="ECO:0000313" key="1">
    <source>
        <dbReference type="EMBL" id="AFP84543.1"/>
    </source>
</evidence>
<proteinExistence type="predicted"/>
<dbReference type="HOGENOM" id="CLU_2958125_0_0_6"/>
<dbReference type="RefSeq" id="WP_014887841.1">
    <property type="nucleotide sequence ID" value="NC_018419.1"/>
</dbReference>
<accession>J3YR89</accession>
<name>J3YR89_9ENTR</name>
<dbReference type="EMBL" id="CP003546">
    <property type="protein sequence ID" value="AFP84543.1"/>
    <property type="molecule type" value="Genomic_DNA"/>
</dbReference>
<protein>
    <submittedName>
        <fullName evidence="1">Uncharacterized protein</fullName>
    </submittedName>
</protein>
<organism evidence="1 2">
    <name type="scientific">secondary endosymbiont of Ctenarytaina eucalypti</name>
    <dbReference type="NCBI Taxonomy" id="1199245"/>
    <lineage>
        <taxon>Bacteria</taxon>
        <taxon>Pseudomonadati</taxon>
        <taxon>Pseudomonadota</taxon>
        <taxon>Gammaproteobacteria</taxon>
        <taxon>Enterobacterales</taxon>
        <taxon>Enterobacteriaceae</taxon>
        <taxon>aphid secondary symbionts</taxon>
    </lineage>
</organism>
<dbReference type="AlphaFoldDB" id="J3YR89"/>
<dbReference type="Proteomes" id="UP000003936">
    <property type="component" value="Chromosome"/>
</dbReference>
<evidence type="ECO:0000313" key="2">
    <source>
        <dbReference type="Proteomes" id="UP000003936"/>
    </source>
</evidence>
<sequence length="59" mass="6693">MKNVFHHAALGLILMGLYGCGLKPPFIVQKWDNTDQKQTVTVEANAHEVVDLVIQKYRL</sequence>
<reference evidence="1 2" key="1">
    <citation type="journal article" date="2012" name="Mol. Biol. Evol.">
        <title>Genome reduction and co-evolution between the primary and secondary bacterial symbionts of psyllids.</title>
        <authorList>
            <person name="Sloan D.B."/>
            <person name="Moran N.A."/>
        </authorList>
    </citation>
    <scope>NUCLEOTIDE SEQUENCE [LARGE SCALE GENOMIC DNA]</scope>
    <source>
        <strain evidence="1">Ceuc_S</strain>
    </source>
</reference>
<dbReference type="KEGG" id="sect:A359_01400"/>
<gene>
    <name evidence="1" type="ORF">A359_01400</name>
</gene>